<organism evidence="4 5">
    <name type="scientific">Pedobacter quisquiliarum</name>
    <dbReference type="NCBI Taxonomy" id="1834438"/>
    <lineage>
        <taxon>Bacteria</taxon>
        <taxon>Pseudomonadati</taxon>
        <taxon>Bacteroidota</taxon>
        <taxon>Sphingobacteriia</taxon>
        <taxon>Sphingobacteriales</taxon>
        <taxon>Sphingobacteriaceae</taxon>
        <taxon>Pedobacter</taxon>
    </lineage>
</organism>
<dbReference type="AlphaFoldDB" id="A0A916U3W6"/>
<dbReference type="Proteomes" id="UP000651668">
    <property type="component" value="Unassembled WGS sequence"/>
</dbReference>
<proteinExistence type="predicted"/>
<dbReference type="InterPro" id="IPR012347">
    <property type="entry name" value="Ferritin-like"/>
</dbReference>
<dbReference type="Pfam" id="PF13628">
    <property type="entry name" value="DUF4142"/>
    <property type="match status" value="1"/>
</dbReference>
<dbReference type="PANTHER" id="PTHR38593:SF1">
    <property type="entry name" value="BLR2558 PROTEIN"/>
    <property type="match status" value="1"/>
</dbReference>
<dbReference type="Gene3D" id="1.20.1260.10">
    <property type="match status" value="1"/>
</dbReference>
<name>A0A916U3W6_9SPHI</name>
<keyword evidence="5" id="KW-1185">Reference proteome</keyword>
<feature type="compositionally biased region" description="Basic and acidic residues" evidence="1">
    <location>
        <begin position="214"/>
        <end position="223"/>
    </location>
</feature>
<evidence type="ECO:0000256" key="1">
    <source>
        <dbReference type="SAM" id="MobiDB-lite"/>
    </source>
</evidence>
<reference evidence="4" key="2">
    <citation type="submission" date="2020-09" db="EMBL/GenBank/DDBJ databases">
        <authorList>
            <person name="Sun Q."/>
            <person name="Zhou Y."/>
        </authorList>
    </citation>
    <scope>NUCLEOTIDE SEQUENCE</scope>
    <source>
        <strain evidence="4">CGMCC 1.15343</strain>
    </source>
</reference>
<comment type="caution">
    <text evidence="4">The sequence shown here is derived from an EMBL/GenBank/DDBJ whole genome shotgun (WGS) entry which is preliminary data.</text>
</comment>
<dbReference type="InterPro" id="IPR025419">
    <property type="entry name" value="DUF4142"/>
</dbReference>
<evidence type="ECO:0000256" key="2">
    <source>
        <dbReference type="SAM" id="SignalP"/>
    </source>
</evidence>
<protein>
    <recommendedName>
        <fullName evidence="3">DUF4142 domain-containing protein</fullName>
    </recommendedName>
</protein>
<reference evidence="4" key="1">
    <citation type="journal article" date="2014" name="Int. J. Syst. Evol. Microbiol.">
        <title>Complete genome sequence of Corynebacterium casei LMG S-19264T (=DSM 44701T), isolated from a smear-ripened cheese.</title>
        <authorList>
            <consortium name="US DOE Joint Genome Institute (JGI-PGF)"/>
            <person name="Walter F."/>
            <person name="Albersmeier A."/>
            <person name="Kalinowski J."/>
            <person name="Ruckert C."/>
        </authorList>
    </citation>
    <scope>NUCLEOTIDE SEQUENCE</scope>
    <source>
        <strain evidence="4">CGMCC 1.15343</strain>
    </source>
</reference>
<evidence type="ECO:0000313" key="5">
    <source>
        <dbReference type="Proteomes" id="UP000651668"/>
    </source>
</evidence>
<feature type="chain" id="PRO_5037594348" description="DUF4142 domain-containing protein" evidence="2">
    <location>
        <begin position="22"/>
        <end position="223"/>
    </location>
</feature>
<feature type="region of interest" description="Disordered" evidence="1">
    <location>
        <begin position="194"/>
        <end position="223"/>
    </location>
</feature>
<evidence type="ECO:0000313" key="4">
    <source>
        <dbReference type="EMBL" id="GGC59663.1"/>
    </source>
</evidence>
<feature type="domain" description="DUF4142" evidence="3">
    <location>
        <begin position="61"/>
        <end position="193"/>
    </location>
</feature>
<dbReference type="PROSITE" id="PS51257">
    <property type="entry name" value="PROKAR_LIPOPROTEIN"/>
    <property type="match status" value="1"/>
</dbReference>
<evidence type="ECO:0000259" key="3">
    <source>
        <dbReference type="Pfam" id="PF13628"/>
    </source>
</evidence>
<gene>
    <name evidence="4" type="ORF">GCM10011387_11650</name>
</gene>
<keyword evidence="2" id="KW-0732">Signal</keyword>
<sequence>MKNRNLIAALMISGLAFQACSSGSDQEKVAGTATTLSSDTALDTIGDAATKKESKLVPIETEFVNKAGIGGMMEVEAGNLALQKSKSPIIKEFATMMVKDHTAANKELEGIAKNKGLQLANTFPQQEKAHMDAMIGLQGDGFDRHYMKMMVTDHIATLELFRTATSAEDPAIQAFAKKTLPVLEGHYQKAKQISDKLEGQKMNNGDDILNLSPTKEENKKPVQ</sequence>
<accession>A0A916U3W6</accession>
<dbReference type="RefSeq" id="WP_188625911.1">
    <property type="nucleotide sequence ID" value="NZ_BMIL01000003.1"/>
</dbReference>
<dbReference type="PANTHER" id="PTHR38593">
    <property type="entry name" value="BLR2558 PROTEIN"/>
    <property type="match status" value="1"/>
</dbReference>
<feature type="signal peptide" evidence="2">
    <location>
        <begin position="1"/>
        <end position="21"/>
    </location>
</feature>
<dbReference type="EMBL" id="BMIL01000003">
    <property type="protein sequence ID" value="GGC59663.1"/>
    <property type="molecule type" value="Genomic_DNA"/>
</dbReference>